<feature type="transmembrane region" description="Helical" evidence="1">
    <location>
        <begin position="20"/>
        <end position="38"/>
    </location>
</feature>
<sequence length="45" mass="5100">AAFTIGMLLTPPDVISQTLMAVPMWLLFEFGLIIGSWYKPKMNEK</sequence>
<dbReference type="AlphaFoldDB" id="A0A348WMZ2"/>
<keyword evidence="1" id="KW-1133">Transmembrane helix</keyword>
<dbReference type="Proteomes" id="UP000262878">
    <property type="component" value="Unassembled WGS sequence"/>
</dbReference>
<comment type="caution">
    <text evidence="2">The sequence shown here is derived from an EMBL/GenBank/DDBJ whole genome shotgun (WGS) entry which is preliminary data.</text>
</comment>
<evidence type="ECO:0000256" key="1">
    <source>
        <dbReference type="SAM" id="Phobius"/>
    </source>
</evidence>
<dbReference type="STRING" id="314276.OS145_08522"/>
<evidence type="ECO:0000313" key="2">
    <source>
        <dbReference type="EMBL" id="HAR55904.1"/>
    </source>
</evidence>
<name>A0A348WMZ2_9GAMM</name>
<keyword evidence="1" id="KW-0812">Transmembrane</keyword>
<gene>
    <name evidence="2" type="ORF">DCR58_03855</name>
</gene>
<feature type="non-terminal residue" evidence="2">
    <location>
        <position position="1"/>
    </location>
</feature>
<accession>A0A348WMZ2</accession>
<keyword evidence="1" id="KW-0472">Membrane</keyword>
<organism evidence="2 3">
    <name type="scientific">Idiomarina baltica</name>
    <dbReference type="NCBI Taxonomy" id="190892"/>
    <lineage>
        <taxon>Bacteria</taxon>
        <taxon>Pseudomonadati</taxon>
        <taxon>Pseudomonadota</taxon>
        <taxon>Gammaproteobacteria</taxon>
        <taxon>Alteromonadales</taxon>
        <taxon>Idiomarinaceae</taxon>
        <taxon>Idiomarina</taxon>
    </lineage>
</organism>
<proteinExistence type="predicted"/>
<evidence type="ECO:0000313" key="3">
    <source>
        <dbReference type="Proteomes" id="UP000262878"/>
    </source>
</evidence>
<protein>
    <submittedName>
        <fullName evidence="2">Twin-arginine translocase subunit TatC</fullName>
    </submittedName>
</protein>
<reference evidence="2 3" key="1">
    <citation type="journal article" date="2018" name="Nat. Biotechnol.">
        <title>A standardized bacterial taxonomy based on genome phylogeny substantially revises the tree of life.</title>
        <authorList>
            <person name="Parks D.H."/>
            <person name="Chuvochina M."/>
            <person name="Waite D.W."/>
            <person name="Rinke C."/>
            <person name="Skarshewski A."/>
            <person name="Chaumeil P.A."/>
            <person name="Hugenholtz P."/>
        </authorList>
    </citation>
    <scope>NUCLEOTIDE SEQUENCE [LARGE SCALE GENOMIC DNA]</scope>
    <source>
        <strain evidence="2">UBA9360</strain>
    </source>
</reference>
<dbReference type="EMBL" id="DMUP01000085">
    <property type="protein sequence ID" value="HAR55904.1"/>
    <property type="molecule type" value="Genomic_DNA"/>
</dbReference>